<reference evidence="3" key="1">
    <citation type="journal article" date="2020" name="PLoS ONE">
        <title>Isolation and characterization of Streptomyces bacteriophages and Streptomyces strains encoding biosynthetic arsenals: Streptomyces strains and phages for antibiotic discovery.</title>
        <authorList>
            <person name="Montano E.T."/>
            <person name="Nideffer J.F."/>
            <person name="Brumage L."/>
            <person name="Erb M."/>
            <person name="Derman A.I."/>
            <person name="Davis J.P."/>
            <person name="Estrada E."/>
            <person name="Fu S."/>
            <person name="Le D."/>
            <person name="Vuppala A."/>
            <person name="Tran C."/>
            <person name="Luterstein E."/>
            <person name="Lakkaraju S."/>
            <person name="Panchagnula S."/>
            <person name="Ren C."/>
            <person name="Doan J."/>
            <person name="Tran S."/>
            <person name="Soriano J."/>
            <person name="Fujita Y."/>
            <person name="Gutala P."/>
            <person name="Fujii Q."/>
            <person name="Lee M."/>
            <person name="Bui A."/>
            <person name="Villarreal C."/>
            <person name="Shing S.R."/>
            <person name="Kim S."/>
            <person name="Freeman D."/>
            <person name="Racha V."/>
            <person name="Ho A."/>
            <person name="Kumar P."/>
            <person name="Falah K."/>
            <person name="Dawson T."/>
            <person name="Enustun E."/>
            <person name="Prichard A."/>
            <person name="Gomez A."/>
            <person name="Khanna K."/>
            <person name="Trigg S."/>
            <person name="Fernandez L."/>
            <person name="Pogliano K."/>
            <person name="Pogliano J."/>
        </authorList>
    </citation>
    <scope>NUCLEOTIDE SEQUENCE</scope>
    <source>
        <strain evidence="3">QF2</strain>
    </source>
</reference>
<feature type="domain" description="HTH cro/C1-type" evidence="2">
    <location>
        <begin position="12"/>
        <end position="65"/>
    </location>
</feature>
<proteinExistence type="predicted"/>
<feature type="region of interest" description="Disordered" evidence="1">
    <location>
        <begin position="279"/>
        <end position="316"/>
    </location>
</feature>
<organism evidence="3">
    <name type="scientific">Streptomyces globisporus</name>
    <dbReference type="NCBI Taxonomy" id="1908"/>
    <lineage>
        <taxon>Bacteria</taxon>
        <taxon>Bacillati</taxon>
        <taxon>Actinomycetota</taxon>
        <taxon>Actinomycetes</taxon>
        <taxon>Kitasatosporales</taxon>
        <taxon>Streptomycetaceae</taxon>
        <taxon>Streptomyces</taxon>
    </lineage>
</organism>
<dbReference type="SUPFAM" id="SSF47413">
    <property type="entry name" value="lambda repressor-like DNA-binding domains"/>
    <property type="match status" value="1"/>
</dbReference>
<dbReference type="AlphaFoldDB" id="A0A927BMG4"/>
<dbReference type="InterPro" id="IPR001387">
    <property type="entry name" value="Cro/C1-type_HTH"/>
</dbReference>
<evidence type="ECO:0000259" key="2">
    <source>
        <dbReference type="PROSITE" id="PS50943"/>
    </source>
</evidence>
<comment type="caution">
    <text evidence="3">The sequence shown here is derived from an EMBL/GenBank/DDBJ whole genome shotgun (WGS) entry which is preliminary data.</text>
</comment>
<feature type="region of interest" description="Disordered" evidence="1">
    <location>
        <begin position="97"/>
        <end position="126"/>
    </location>
</feature>
<accession>A0A927BMG4</accession>
<dbReference type="EMBL" id="JACWUS010000017">
    <property type="protein sequence ID" value="MBD2830398.1"/>
    <property type="molecule type" value="Genomic_DNA"/>
</dbReference>
<protein>
    <submittedName>
        <fullName evidence="3">Helix-turn-helix transcriptional regulator</fullName>
    </submittedName>
</protein>
<evidence type="ECO:0000313" key="3">
    <source>
        <dbReference type="EMBL" id="MBD2830398.1"/>
    </source>
</evidence>
<dbReference type="CDD" id="cd00093">
    <property type="entry name" value="HTH_XRE"/>
    <property type="match status" value="1"/>
</dbReference>
<name>A0A927BMG4_STRGL</name>
<feature type="compositionally biased region" description="Low complexity" evidence="1">
    <location>
        <begin position="97"/>
        <end position="108"/>
    </location>
</feature>
<dbReference type="SMART" id="SM00530">
    <property type="entry name" value="HTH_XRE"/>
    <property type="match status" value="1"/>
</dbReference>
<dbReference type="InterPro" id="IPR010982">
    <property type="entry name" value="Lambda_DNA-bd_dom_sf"/>
</dbReference>
<sequence length="316" mass="33780">MRNQHPDFGERVRARRRELGLSQQQLAGDVVTSSYISLLESGKRAPTLDVIIHLAEQLMMPVDELVGQGIAGSLAAEPVSAHSGAASGPAAVAPAGATAAAQSVSRPRTPVPPPEPVPTAVRTPTPPSQILAVNAMQSNDYARSIELLRDLYAQVLAEGDPMRSIEVGLQLQRALQTHGDHDQRLALLEELAATASDQPSDAVRVAVLTELGSALRDTGYLSRARTPLESALALLRPARLHGTSEHVRLLGTLVSVLCELSDTARCRRWSPRCWSWRSPSTPRAYSAAPSGWPPWPTTSSAAPRTRIRSSSGRAST</sequence>
<dbReference type="Pfam" id="PF01381">
    <property type="entry name" value="HTH_3"/>
    <property type="match status" value="1"/>
</dbReference>
<dbReference type="InterPro" id="IPR011990">
    <property type="entry name" value="TPR-like_helical_dom_sf"/>
</dbReference>
<feature type="compositionally biased region" description="Low complexity" evidence="1">
    <location>
        <begin position="279"/>
        <end position="290"/>
    </location>
</feature>
<evidence type="ECO:0000256" key="1">
    <source>
        <dbReference type="SAM" id="MobiDB-lite"/>
    </source>
</evidence>
<dbReference type="Gene3D" id="1.10.260.40">
    <property type="entry name" value="lambda repressor-like DNA-binding domains"/>
    <property type="match status" value="1"/>
</dbReference>
<dbReference type="PROSITE" id="PS50943">
    <property type="entry name" value="HTH_CROC1"/>
    <property type="match status" value="1"/>
</dbReference>
<dbReference type="GO" id="GO:0003677">
    <property type="term" value="F:DNA binding"/>
    <property type="evidence" value="ECO:0007669"/>
    <property type="project" value="InterPro"/>
</dbReference>
<dbReference type="Gene3D" id="1.25.40.10">
    <property type="entry name" value="Tetratricopeptide repeat domain"/>
    <property type="match status" value="1"/>
</dbReference>
<gene>
    <name evidence="3" type="ORF">ID875_27345</name>
</gene>